<organism evidence="2 3">
    <name type="scientific">Hyaloscypha bicolor E</name>
    <dbReference type="NCBI Taxonomy" id="1095630"/>
    <lineage>
        <taxon>Eukaryota</taxon>
        <taxon>Fungi</taxon>
        <taxon>Dikarya</taxon>
        <taxon>Ascomycota</taxon>
        <taxon>Pezizomycotina</taxon>
        <taxon>Leotiomycetes</taxon>
        <taxon>Helotiales</taxon>
        <taxon>Hyaloscyphaceae</taxon>
        <taxon>Hyaloscypha</taxon>
        <taxon>Hyaloscypha bicolor</taxon>
    </lineage>
</organism>
<evidence type="ECO:0000256" key="1">
    <source>
        <dbReference type="SAM" id="Phobius"/>
    </source>
</evidence>
<sequence>YINYILVGLIDIIYIVYLDNILIYLENPEYNLIYIRLFINLVKYEFNIKKIEFLGFIISPDNIEIKANRVIAIRK</sequence>
<dbReference type="Proteomes" id="UP000235371">
    <property type="component" value="Unassembled WGS sequence"/>
</dbReference>
<reference evidence="2 3" key="1">
    <citation type="submission" date="2016-04" db="EMBL/GenBank/DDBJ databases">
        <title>A degradative enzymes factory behind the ericoid mycorrhizal symbiosis.</title>
        <authorList>
            <consortium name="DOE Joint Genome Institute"/>
            <person name="Martino E."/>
            <person name="Morin E."/>
            <person name="Grelet G."/>
            <person name="Kuo A."/>
            <person name="Kohler A."/>
            <person name="Daghino S."/>
            <person name="Barry K."/>
            <person name="Choi C."/>
            <person name="Cichocki N."/>
            <person name="Clum A."/>
            <person name="Copeland A."/>
            <person name="Hainaut M."/>
            <person name="Haridas S."/>
            <person name="Labutti K."/>
            <person name="Lindquist E."/>
            <person name="Lipzen A."/>
            <person name="Khouja H.-R."/>
            <person name="Murat C."/>
            <person name="Ohm R."/>
            <person name="Olson A."/>
            <person name="Spatafora J."/>
            <person name="Veneault-Fourrey C."/>
            <person name="Henrissat B."/>
            <person name="Grigoriev I."/>
            <person name="Martin F."/>
            <person name="Perotto S."/>
        </authorList>
    </citation>
    <scope>NUCLEOTIDE SEQUENCE [LARGE SCALE GENOMIC DNA]</scope>
    <source>
        <strain evidence="2 3">E</strain>
    </source>
</reference>
<evidence type="ECO:0000313" key="3">
    <source>
        <dbReference type="Proteomes" id="UP000235371"/>
    </source>
</evidence>
<dbReference type="GeneID" id="36581815"/>
<dbReference type="SUPFAM" id="SSF56672">
    <property type="entry name" value="DNA/RNA polymerases"/>
    <property type="match status" value="1"/>
</dbReference>
<keyword evidence="3" id="KW-1185">Reference proteome</keyword>
<gene>
    <name evidence="2" type="ORF">K444DRAFT_517021</name>
</gene>
<dbReference type="RefSeq" id="XP_024743693.1">
    <property type="nucleotide sequence ID" value="XM_024873735.1"/>
</dbReference>
<protein>
    <recommendedName>
        <fullName evidence="4">Reverse transcriptase domain-containing protein</fullName>
    </recommendedName>
</protein>
<dbReference type="InParanoid" id="A0A2J6TUT4"/>
<dbReference type="EMBL" id="KZ613743">
    <property type="protein sequence ID" value="PMD66789.1"/>
    <property type="molecule type" value="Genomic_DNA"/>
</dbReference>
<evidence type="ECO:0000313" key="2">
    <source>
        <dbReference type="EMBL" id="PMD66789.1"/>
    </source>
</evidence>
<keyword evidence="1" id="KW-0812">Transmembrane</keyword>
<proteinExistence type="predicted"/>
<dbReference type="AlphaFoldDB" id="A0A2J6TUT4"/>
<name>A0A2J6TUT4_9HELO</name>
<dbReference type="InterPro" id="IPR043128">
    <property type="entry name" value="Rev_trsase/Diguanyl_cyclase"/>
</dbReference>
<evidence type="ECO:0008006" key="4">
    <source>
        <dbReference type="Google" id="ProtNLM"/>
    </source>
</evidence>
<feature type="non-terminal residue" evidence="2">
    <location>
        <position position="1"/>
    </location>
</feature>
<dbReference type="InterPro" id="IPR043502">
    <property type="entry name" value="DNA/RNA_pol_sf"/>
</dbReference>
<dbReference type="OrthoDB" id="3561867at2759"/>
<feature type="transmembrane region" description="Helical" evidence="1">
    <location>
        <begin position="6"/>
        <end position="25"/>
    </location>
</feature>
<accession>A0A2J6TUT4</accession>
<keyword evidence="1" id="KW-1133">Transmembrane helix</keyword>
<dbReference type="STRING" id="1095630.A0A2J6TUT4"/>
<dbReference type="Gene3D" id="3.30.70.270">
    <property type="match status" value="1"/>
</dbReference>
<keyword evidence="1" id="KW-0472">Membrane</keyword>